<dbReference type="PANTHER" id="PTHR43133">
    <property type="entry name" value="RNA POLYMERASE ECF-TYPE SIGMA FACTO"/>
    <property type="match status" value="1"/>
</dbReference>
<evidence type="ECO:0000313" key="7">
    <source>
        <dbReference type="EMBL" id="MCF2515837.1"/>
    </source>
</evidence>
<dbReference type="NCBIfam" id="TIGR02937">
    <property type="entry name" value="sigma70-ECF"/>
    <property type="match status" value="1"/>
</dbReference>
<keyword evidence="2" id="KW-0805">Transcription regulation</keyword>
<proteinExistence type="inferred from homology"/>
<evidence type="ECO:0000259" key="5">
    <source>
        <dbReference type="Pfam" id="PF04542"/>
    </source>
</evidence>
<dbReference type="GO" id="GO:0006352">
    <property type="term" value="P:DNA-templated transcription initiation"/>
    <property type="evidence" value="ECO:0007669"/>
    <property type="project" value="InterPro"/>
</dbReference>
<feature type="domain" description="RNA polymerase sigma factor 70 region 4 type 2" evidence="6">
    <location>
        <begin position="139"/>
        <end position="191"/>
    </location>
</feature>
<dbReference type="InterPro" id="IPR013249">
    <property type="entry name" value="RNA_pol_sigma70_r4_t2"/>
</dbReference>
<dbReference type="InterPro" id="IPR007627">
    <property type="entry name" value="RNA_pol_sigma70_r2"/>
</dbReference>
<dbReference type="CDD" id="cd06171">
    <property type="entry name" value="Sigma70_r4"/>
    <property type="match status" value="1"/>
</dbReference>
<dbReference type="InterPro" id="IPR036388">
    <property type="entry name" value="WH-like_DNA-bd_sf"/>
</dbReference>
<name>A0A9X1QPK0_9SPHN</name>
<evidence type="ECO:0000256" key="2">
    <source>
        <dbReference type="ARBA" id="ARBA00023015"/>
    </source>
</evidence>
<accession>A0A9X1QPK0</accession>
<dbReference type="GO" id="GO:0016987">
    <property type="term" value="F:sigma factor activity"/>
    <property type="evidence" value="ECO:0007669"/>
    <property type="project" value="UniProtKB-KW"/>
</dbReference>
<dbReference type="Proteomes" id="UP001139410">
    <property type="component" value="Unassembled WGS sequence"/>
</dbReference>
<comment type="caution">
    <text evidence="7">The sequence shown here is derived from an EMBL/GenBank/DDBJ whole genome shotgun (WGS) entry which is preliminary data.</text>
</comment>
<evidence type="ECO:0000256" key="3">
    <source>
        <dbReference type="ARBA" id="ARBA00023082"/>
    </source>
</evidence>
<dbReference type="InterPro" id="IPR039425">
    <property type="entry name" value="RNA_pol_sigma-70-like"/>
</dbReference>
<keyword evidence="8" id="KW-1185">Reference proteome</keyword>
<evidence type="ECO:0000259" key="6">
    <source>
        <dbReference type="Pfam" id="PF08281"/>
    </source>
</evidence>
<dbReference type="EMBL" id="JAKFGM010000003">
    <property type="protein sequence ID" value="MCF2515837.1"/>
    <property type="molecule type" value="Genomic_DNA"/>
</dbReference>
<dbReference type="InterPro" id="IPR014284">
    <property type="entry name" value="RNA_pol_sigma-70_dom"/>
</dbReference>
<dbReference type="NCBIfam" id="NF008888">
    <property type="entry name" value="PRK11922.1"/>
    <property type="match status" value="1"/>
</dbReference>
<dbReference type="Gene3D" id="1.10.1740.10">
    <property type="match status" value="1"/>
</dbReference>
<comment type="similarity">
    <text evidence="1">Belongs to the sigma-70 factor family. ECF subfamily.</text>
</comment>
<protein>
    <submittedName>
        <fullName evidence="7">RNA polymerase sigma factor</fullName>
    </submittedName>
</protein>
<evidence type="ECO:0000256" key="1">
    <source>
        <dbReference type="ARBA" id="ARBA00010641"/>
    </source>
</evidence>
<reference evidence="7" key="1">
    <citation type="submission" date="2022-01" db="EMBL/GenBank/DDBJ databases">
        <authorList>
            <person name="Jo J.-H."/>
            <person name="Im W.-T."/>
        </authorList>
    </citation>
    <scope>NUCLEOTIDE SEQUENCE</scope>
    <source>
        <strain evidence="7">G124</strain>
    </source>
</reference>
<dbReference type="Pfam" id="PF04542">
    <property type="entry name" value="Sigma70_r2"/>
    <property type="match status" value="1"/>
</dbReference>
<evidence type="ECO:0000256" key="4">
    <source>
        <dbReference type="ARBA" id="ARBA00023163"/>
    </source>
</evidence>
<evidence type="ECO:0000313" key="8">
    <source>
        <dbReference type="Proteomes" id="UP001139410"/>
    </source>
</evidence>
<dbReference type="InterPro" id="IPR013324">
    <property type="entry name" value="RNA_pol_sigma_r3/r4-like"/>
</dbReference>
<keyword evidence="3" id="KW-0731">Sigma factor</keyword>
<dbReference type="PANTHER" id="PTHR43133:SF51">
    <property type="entry name" value="RNA POLYMERASE SIGMA FACTOR"/>
    <property type="match status" value="1"/>
</dbReference>
<dbReference type="SUPFAM" id="SSF88659">
    <property type="entry name" value="Sigma3 and sigma4 domains of RNA polymerase sigma factors"/>
    <property type="match status" value="1"/>
</dbReference>
<dbReference type="SUPFAM" id="SSF88946">
    <property type="entry name" value="Sigma2 domain of RNA polymerase sigma factors"/>
    <property type="match status" value="1"/>
</dbReference>
<dbReference type="Pfam" id="PF08281">
    <property type="entry name" value="Sigma70_r4_2"/>
    <property type="match status" value="1"/>
</dbReference>
<dbReference type="InterPro" id="IPR013325">
    <property type="entry name" value="RNA_pol_sigma_r2"/>
</dbReference>
<keyword evidence="4" id="KW-0804">Transcription</keyword>
<organism evidence="7 8">
    <name type="scientific">Sphingomonas cremea</name>
    <dbReference type="NCBI Taxonomy" id="2904799"/>
    <lineage>
        <taxon>Bacteria</taxon>
        <taxon>Pseudomonadati</taxon>
        <taxon>Pseudomonadota</taxon>
        <taxon>Alphaproteobacteria</taxon>
        <taxon>Sphingomonadales</taxon>
        <taxon>Sphingomonadaceae</taxon>
        <taxon>Sphingomonas</taxon>
    </lineage>
</organism>
<feature type="domain" description="RNA polymerase sigma-70 region 2" evidence="5">
    <location>
        <begin position="33"/>
        <end position="99"/>
    </location>
</feature>
<dbReference type="RefSeq" id="WP_235068544.1">
    <property type="nucleotide sequence ID" value="NZ_JAKFGM010000003.1"/>
</dbReference>
<dbReference type="Gene3D" id="1.10.10.10">
    <property type="entry name" value="Winged helix-like DNA-binding domain superfamily/Winged helix DNA-binding domain"/>
    <property type="match status" value="1"/>
</dbReference>
<gene>
    <name evidence="7" type="ORF">LVY65_12300</name>
</gene>
<sequence>MRVRQAANPAALDDMALARLCADREPAAVRHLLTANNQRLFRAAWSILKDRNEAEEAVQAAYLKAFGRIDQFEGRSALSTWLTRIVVNEALERLRAIRRRTTHLEAEGVSVLNTYREALMRGSEPAAPDAALAQRQLRDLIERAVADLPAAFRAVFVLREVEGMSVRETAEALGLEPATVKTRLLRARRKLQEALAPEVRSALEGAFPFAGVDCERMTARVLAALQIE</sequence>
<dbReference type="GO" id="GO:0003677">
    <property type="term" value="F:DNA binding"/>
    <property type="evidence" value="ECO:0007669"/>
    <property type="project" value="InterPro"/>
</dbReference>
<dbReference type="AlphaFoldDB" id="A0A9X1QPK0"/>